<evidence type="ECO:0000313" key="2">
    <source>
        <dbReference type="Proteomes" id="UP000244754"/>
    </source>
</evidence>
<sequence>MASNPLNSTQPRNPAAPQPPARNRNKALIGIAAGVIVAFFVTFGGWPGVAWLLLFSAIGGVVGAQLDGRIDIAEAIATCIGRGRS</sequence>
<gene>
    <name evidence="1" type="ORF">C3E79_01725</name>
</gene>
<evidence type="ECO:0000313" key="1">
    <source>
        <dbReference type="EMBL" id="AWB83362.1"/>
    </source>
</evidence>
<organism evidence="1 2">
    <name type="scientific">Corynebacterium liangguodongii</name>
    <dbReference type="NCBI Taxonomy" id="2079535"/>
    <lineage>
        <taxon>Bacteria</taxon>
        <taxon>Bacillati</taxon>
        <taxon>Actinomycetota</taxon>
        <taxon>Actinomycetes</taxon>
        <taxon>Mycobacteriales</taxon>
        <taxon>Corynebacteriaceae</taxon>
        <taxon>Corynebacterium</taxon>
    </lineage>
</organism>
<dbReference type="Proteomes" id="UP000244754">
    <property type="component" value="Chromosome"/>
</dbReference>
<proteinExistence type="predicted"/>
<reference evidence="2" key="1">
    <citation type="submission" date="2018-01" db="EMBL/GenBank/DDBJ databases">
        <authorList>
            <person name="Li J."/>
        </authorList>
    </citation>
    <scope>NUCLEOTIDE SEQUENCE [LARGE SCALE GENOMIC DNA]</scope>
    <source>
        <strain evidence="2">2184</strain>
    </source>
</reference>
<dbReference type="AlphaFoldDB" id="A0A2S0WCF4"/>
<protein>
    <submittedName>
        <fullName evidence="1">Uncharacterized protein</fullName>
    </submittedName>
</protein>
<keyword evidence="2" id="KW-1185">Reference proteome</keyword>
<dbReference type="OrthoDB" id="4426830at2"/>
<name>A0A2S0WCF4_9CORY</name>
<dbReference type="KEGG" id="clia:C3E79_01725"/>
<dbReference type="EMBL" id="CP026948">
    <property type="protein sequence ID" value="AWB83362.1"/>
    <property type="molecule type" value="Genomic_DNA"/>
</dbReference>
<dbReference type="RefSeq" id="WP_108403356.1">
    <property type="nucleotide sequence ID" value="NZ_CP026948.1"/>
</dbReference>
<accession>A0A2S0WCF4</accession>